<dbReference type="Pfam" id="PF00043">
    <property type="entry name" value="GST_C"/>
    <property type="match status" value="1"/>
</dbReference>
<dbReference type="AlphaFoldDB" id="A0A9Q0NE70"/>
<dbReference type="PANTHER" id="PTHR44051">
    <property type="entry name" value="GLUTATHIONE S-TRANSFERASE-RELATED"/>
    <property type="match status" value="1"/>
</dbReference>
<dbReference type="InterPro" id="IPR010987">
    <property type="entry name" value="Glutathione-S-Trfase_C-like"/>
</dbReference>
<feature type="domain" description="GST C-terminal" evidence="1">
    <location>
        <begin position="99"/>
        <end position="233"/>
    </location>
</feature>
<gene>
    <name evidence="2" type="primary">GTT1</name>
    <name evidence="2" type="ORF">Bhyg_03890</name>
</gene>
<dbReference type="PROSITE" id="PS50405">
    <property type="entry name" value="GST_CTER"/>
    <property type="match status" value="1"/>
</dbReference>
<evidence type="ECO:0000259" key="1">
    <source>
        <dbReference type="PROSITE" id="PS50405"/>
    </source>
</evidence>
<dbReference type="InterPro" id="IPR036282">
    <property type="entry name" value="Glutathione-S-Trfase_C_sf"/>
</dbReference>
<organism evidence="2 3">
    <name type="scientific">Pseudolycoriella hygida</name>
    <dbReference type="NCBI Taxonomy" id="35572"/>
    <lineage>
        <taxon>Eukaryota</taxon>
        <taxon>Metazoa</taxon>
        <taxon>Ecdysozoa</taxon>
        <taxon>Arthropoda</taxon>
        <taxon>Hexapoda</taxon>
        <taxon>Insecta</taxon>
        <taxon>Pterygota</taxon>
        <taxon>Neoptera</taxon>
        <taxon>Endopterygota</taxon>
        <taxon>Diptera</taxon>
        <taxon>Nematocera</taxon>
        <taxon>Sciaroidea</taxon>
        <taxon>Sciaridae</taxon>
        <taxon>Pseudolycoriella</taxon>
    </lineage>
</organism>
<evidence type="ECO:0000313" key="2">
    <source>
        <dbReference type="EMBL" id="KAJ6648659.1"/>
    </source>
</evidence>
<dbReference type="Proteomes" id="UP001151699">
    <property type="component" value="Chromosome A"/>
</dbReference>
<dbReference type="SUPFAM" id="SSF47616">
    <property type="entry name" value="GST C-terminal domain-like"/>
    <property type="match status" value="1"/>
</dbReference>
<evidence type="ECO:0000313" key="3">
    <source>
        <dbReference type="Proteomes" id="UP001151699"/>
    </source>
</evidence>
<dbReference type="InterPro" id="IPR004046">
    <property type="entry name" value="GST_C"/>
</dbReference>
<dbReference type="Gene3D" id="1.20.1050.10">
    <property type="match status" value="1"/>
</dbReference>
<dbReference type="EMBL" id="WJQU01000001">
    <property type="protein sequence ID" value="KAJ6648659.1"/>
    <property type="molecule type" value="Genomic_DNA"/>
</dbReference>
<accession>A0A9Q0NE70</accession>
<comment type="caution">
    <text evidence="2">The sequence shown here is derived from an EMBL/GenBank/DDBJ whole genome shotgun (WGS) entry which is preliminary data.</text>
</comment>
<proteinExistence type="predicted"/>
<dbReference type="OrthoDB" id="7772458at2759"/>
<dbReference type="CDD" id="cd03189">
    <property type="entry name" value="GST_C_GTT1_like"/>
    <property type="match status" value="1"/>
</dbReference>
<name>A0A9Q0NE70_9DIPT</name>
<reference evidence="2" key="1">
    <citation type="submission" date="2022-07" db="EMBL/GenBank/DDBJ databases">
        <authorList>
            <person name="Trinca V."/>
            <person name="Uliana J.V.C."/>
            <person name="Torres T.T."/>
            <person name="Ward R.J."/>
            <person name="Monesi N."/>
        </authorList>
    </citation>
    <scope>NUCLEOTIDE SEQUENCE</scope>
    <source>
        <strain evidence="2">HSMRA1968</strain>
        <tissue evidence="2">Whole embryos</tissue>
    </source>
</reference>
<keyword evidence="3" id="KW-1185">Reference proteome</keyword>
<dbReference type="PANTHER" id="PTHR44051:SF9">
    <property type="entry name" value="GLUTATHIONE S-TRANSFERASE 1"/>
    <property type="match status" value="1"/>
</dbReference>
<sequence>MMSETFCKQYGKQIFVVNTKKDRWLCLRVLAIKVTSIKFQPTTKKIRVAQCGVMAIVYLFQSGKKDDWKFETKVILCCGFIIDYLINKYGAGKHLKPTNEADLFHYNYFLHYIEGTLMPILVMKYVFLNLQKMSPWIIKPIVNGICSKIDALYLGPNIKTHFEFLEGELRQRTWLAGENFSGADVQASFAVETLVKRSGVDTKDKPNLTQYINRMCERPAYKRAMEKVGKTAMSN</sequence>
<protein>
    <submittedName>
        <fullName evidence="2">Glutathione S-transferase 1</fullName>
    </submittedName>
</protein>